<comment type="similarity">
    <text evidence="7">Belongs to the G-protein coupled receptor 1 family.</text>
</comment>
<dbReference type="InterPro" id="IPR017452">
    <property type="entry name" value="GPCR_Rhodpsn_7TM"/>
</dbReference>
<keyword evidence="2" id="KW-1003">Cell membrane</keyword>
<dbReference type="CDD" id="cd00637">
    <property type="entry name" value="7tm_classA_rhodopsin-like"/>
    <property type="match status" value="1"/>
</dbReference>
<feature type="transmembrane region" description="Helical" evidence="8">
    <location>
        <begin position="98"/>
        <end position="119"/>
    </location>
</feature>
<keyword evidence="3 7" id="KW-0812">Transmembrane</keyword>
<evidence type="ECO:0000256" key="4">
    <source>
        <dbReference type="ARBA" id="ARBA00022989"/>
    </source>
</evidence>
<evidence type="ECO:0000313" key="10">
    <source>
        <dbReference type="EMBL" id="KAH3711422.1"/>
    </source>
</evidence>
<dbReference type="InterPro" id="IPR000276">
    <property type="entry name" value="GPCR_Rhodpsn"/>
</dbReference>
<dbReference type="GO" id="GO:0005886">
    <property type="term" value="C:plasma membrane"/>
    <property type="evidence" value="ECO:0007669"/>
    <property type="project" value="UniProtKB-SubCell"/>
</dbReference>
<feature type="domain" description="G-protein coupled receptors family 1 profile" evidence="9">
    <location>
        <begin position="41"/>
        <end position="348"/>
    </location>
</feature>
<evidence type="ECO:0000256" key="2">
    <source>
        <dbReference type="ARBA" id="ARBA00022475"/>
    </source>
</evidence>
<feature type="transmembrane region" description="Helical" evidence="8">
    <location>
        <begin position="336"/>
        <end position="353"/>
    </location>
</feature>
<comment type="subcellular location">
    <subcellularLocation>
        <location evidence="1">Cell membrane</location>
        <topology evidence="1">Multi-pass membrane protein</topology>
    </subcellularLocation>
</comment>
<dbReference type="EMBL" id="JAIWYP010000014">
    <property type="protein sequence ID" value="KAH3711422.1"/>
    <property type="molecule type" value="Genomic_DNA"/>
</dbReference>
<protein>
    <recommendedName>
        <fullName evidence="9">G-protein coupled receptors family 1 profile domain-containing protein</fullName>
    </recommendedName>
</protein>
<dbReference type="AlphaFoldDB" id="A0A9D4BW11"/>
<feature type="transmembrane region" description="Helical" evidence="8">
    <location>
        <begin position="290"/>
        <end position="316"/>
    </location>
</feature>
<feature type="transmembrane region" description="Helical" evidence="8">
    <location>
        <begin position="59"/>
        <end position="78"/>
    </location>
</feature>
<dbReference type="Pfam" id="PF00001">
    <property type="entry name" value="7tm_1"/>
    <property type="match status" value="1"/>
</dbReference>
<evidence type="ECO:0000256" key="6">
    <source>
        <dbReference type="ARBA" id="ARBA00023170"/>
    </source>
</evidence>
<keyword evidence="7" id="KW-0807">Transducer</keyword>
<dbReference type="PROSITE" id="PS00237">
    <property type="entry name" value="G_PROTEIN_RECEP_F1_1"/>
    <property type="match status" value="1"/>
</dbReference>
<dbReference type="GO" id="GO:0004930">
    <property type="term" value="F:G protein-coupled receptor activity"/>
    <property type="evidence" value="ECO:0007669"/>
    <property type="project" value="UniProtKB-KW"/>
</dbReference>
<gene>
    <name evidence="10" type="ORF">DPMN_071091</name>
</gene>
<name>A0A9D4BW11_DREPO</name>
<dbReference type="PANTHER" id="PTHR24241">
    <property type="entry name" value="NEUROPEPTIDE RECEPTOR-RELATED G-PROTEIN COUPLED RECEPTOR"/>
    <property type="match status" value="1"/>
</dbReference>
<feature type="transmembrane region" description="Helical" evidence="8">
    <location>
        <begin position="191"/>
        <end position="217"/>
    </location>
</feature>
<dbReference type="PRINTS" id="PR00237">
    <property type="entry name" value="GPCRRHODOPSN"/>
</dbReference>
<evidence type="ECO:0000256" key="1">
    <source>
        <dbReference type="ARBA" id="ARBA00004651"/>
    </source>
</evidence>
<keyword evidence="7" id="KW-0297">G-protein coupled receptor</keyword>
<accession>A0A9D4BW11</accession>
<dbReference type="Proteomes" id="UP000828390">
    <property type="component" value="Unassembled WGS sequence"/>
</dbReference>
<feature type="transmembrane region" description="Helical" evidence="8">
    <location>
        <begin position="140"/>
        <end position="163"/>
    </location>
</feature>
<dbReference type="SUPFAM" id="SSF81321">
    <property type="entry name" value="Family A G protein-coupled receptor-like"/>
    <property type="match status" value="1"/>
</dbReference>
<evidence type="ECO:0000259" key="9">
    <source>
        <dbReference type="PROSITE" id="PS50262"/>
    </source>
</evidence>
<organism evidence="10 11">
    <name type="scientific">Dreissena polymorpha</name>
    <name type="common">Zebra mussel</name>
    <name type="synonym">Mytilus polymorpha</name>
    <dbReference type="NCBI Taxonomy" id="45954"/>
    <lineage>
        <taxon>Eukaryota</taxon>
        <taxon>Metazoa</taxon>
        <taxon>Spiralia</taxon>
        <taxon>Lophotrochozoa</taxon>
        <taxon>Mollusca</taxon>
        <taxon>Bivalvia</taxon>
        <taxon>Autobranchia</taxon>
        <taxon>Heteroconchia</taxon>
        <taxon>Euheterodonta</taxon>
        <taxon>Imparidentia</taxon>
        <taxon>Neoheterodontei</taxon>
        <taxon>Myida</taxon>
        <taxon>Dreissenoidea</taxon>
        <taxon>Dreissenidae</taxon>
        <taxon>Dreissena</taxon>
    </lineage>
</organism>
<reference evidence="10" key="1">
    <citation type="journal article" date="2019" name="bioRxiv">
        <title>The Genome of the Zebra Mussel, Dreissena polymorpha: A Resource for Invasive Species Research.</title>
        <authorList>
            <person name="McCartney M.A."/>
            <person name="Auch B."/>
            <person name="Kono T."/>
            <person name="Mallez S."/>
            <person name="Zhang Y."/>
            <person name="Obille A."/>
            <person name="Becker A."/>
            <person name="Abrahante J.E."/>
            <person name="Garbe J."/>
            <person name="Badalamenti J.P."/>
            <person name="Herman A."/>
            <person name="Mangelson H."/>
            <person name="Liachko I."/>
            <person name="Sullivan S."/>
            <person name="Sone E.D."/>
            <person name="Koren S."/>
            <person name="Silverstein K.A.T."/>
            <person name="Beckman K.B."/>
            <person name="Gohl D.M."/>
        </authorList>
    </citation>
    <scope>NUCLEOTIDE SEQUENCE</scope>
    <source>
        <strain evidence="10">Duluth1</strain>
        <tissue evidence="10">Whole animal</tissue>
    </source>
</reference>
<feature type="transmembrane region" description="Helical" evidence="8">
    <location>
        <begin position="27"/>
        <end position="47"/>
    </location>
</feature>
<sequence>MSPEENVSDSYLLDQINTEVVTLMTPLMVYLSVVMFFGLIGNILVCFYYGHQTRRSGHAVFICTLALFDLANCALSIPLDFVDTKFYYTFTNIPLCRFLSFVNHVTVMGSAFTLLAIAVDRFRRICRPLKKQLDLTKCKILCVLSFVLALVYSWPALILYTSIEVDLRASSGRIVKGHDCSTTKVKSYKPYIWGFNVVYLITFIIGTGTLAVMYSLVGKAIYQHKRKVLRNSRISSQICRTKHTDVHTTQTSSFDISVEKNEAICGGKSQMNEMQQKEEGLNNVSIKYTIIMLVIAVVFIISFLPYLILVILNAFLGIKDSAKGGALVAYKIGSRSYFLISALNPMIYGLLNSQFRKYYSSKLVLCNRCEVRRENVQSISEATASTNV</sequence>
<evidence type="ECO:0000313" key="11">
    <source>
        <dbReference type="Proteomes" id="UP000828390"/>
    </source>
</evidence>
<keyword evidence="4 8" id="KW-1133">Transmembrane helix</keyword>
<dbReference type="PROSITE" id="PS50262">
    <property type="entry name" value="G_PROTEIN_RECEP_F1_2"/>
    <property type="match status" value="1"/>
</dbReference>
<dbReference type="Gene3D" id="1.20.1070.10">
    <property type="entry name" value="Rhodopsin 7-helix transmembrane proteins"/>
    <property type="match status" value="1"/>
</dbReference>
<evidence type="ECO:0000256" key="7">
    <source>
        <dbReference type="RuleBase" id="RU000688"/>
    </source>
</evidence>
<evidence type="ECO:0000256" key="5">
    <source>
        <dbReference type="ARBA" id="ARBA00023136"/>
    </source>
</evidence>
<proteinExistence type="inferred from homology"/>
<keyword evidence="11" id="KW-1185">Reference proteome</keyword>
<reference evidence="10" key="2">
    <citation type="submission" date="2020-11" db="EMBL/GenBank/DDBJ databases">
        <authorList>
            <person name="McCartney M.A."/>
            <person name="Auch B."/>
            <person name="Kono T."/>
            <person name="Mallez S."/>
            <person name="Becker A."/>
            <person name="Gohl D.M."/>
            <person name="Silverstein K.A.T."/>
            <person name="Koren S."/>
            <person name="Bechman K.B."/>
            <person name="Herman A."/>
            <person name="Abrahante J.E."/>
            <person name="Garbe J."/>
        </authorList>
    </citation>
    <scope>NUCLEOTIDE SEQUENCE</scope>
    <source>
        <strain evidence="10">Duluth1</strain>
        <tissue evidence="10">Whole animal</tissue>
    </source>
</reference>
<evidence type="ECO:0000256" key="3">
    <source>
        <dbReference type="ARBA" id="ARBA00022692"/>
    </source>
</evidence>
<comment type="caution">
    <text evidence="10">The sequence shown here is derived from an EMBL/GenBank/DDBJ whole genome shotgun (WGS) entry which is preliminary data.</text>
</comment>
<evidence type="ECO:0000256" key="8">
    <source>
        <dbReference type="SAM" id="Phobius"/>
    </source>
</evidence>
<keyword evidence="5 8" id="KW-0472">Membrane</keyword>
<keyword evidence="6 7" id="KW-0675">Receptor</keyword>